<gene>
    <name evidence="6" type="ORF">SGLAD_v1c00820</name>
</gene>
<dbReference type="SMART" id="SM00382">
    <property type="entry name" value="AAA"/>
    <property type="match status" value="1"/>
</dbReference>
<keyword evidence="2" id="KW-0813">Transport</keyword>
<dbReference type="PANTHER" id="PTHR42711:SF5">
    <property type="entry name" value="ABC TRANSPORTER ATP-BINDING PROTEIN NATA"/>
    <property type="match status" value="1"/>
</dbReference>
<dbReference type="InterPro" id="IPR050763">
    <property type="entry name" value="ABC_transporter_ATP-binding"/>
</dbReference>
<dbReference type="InterPro" id="IPR027417">
    <property type="entry name" value="P-loop_NTPase"/>
</dbReference>
<dbReference type="InterPro" id="IPR003439">
    <property type="entry name" value="ABC_transporter-like_ATP-bd"/>
</dbReference>
<dbReference type="GO" id="GO:0005524">
    <property type="term" value="F:ATP binding"/>
    <property type="evidence" value="ECO:0007669"/>
    <property type="project" value="UniProtKB-KW"/>
</dbReference>
<evidence type="ECO:0000256" key="2">
    <source>
        <dbReference type="ARBA" id="ARBA00022448"/>
    </source>
</evidence>
<evidence type="ECO:0000256" key="3">
    <source>
        <dbReference type="ARBA" id="ARBA00022741"/>
    </source>
</evidence>
<dbReference type="PANTHER" id="PTHR42711">
    <property type="entry name" value="ABC TRANSPORTER ATP-BINDING PROTEIN"/>
    <property type="match status" value="1"/>
</dbReference>
<keyword evidence="4 6" id="KW-0067">ATP-binding</keyword>
<dbReference type="InterPro" id="IPR003593">
    <property type="entry name" value="AAA+_ATPase"/>
</dbReference>
<dbReference type="AlphaFoldDB" id="A0A4P7AHY6"/>
<evidence type="ECO:0000313" key="7">
    <source>
        <dbReference type="Proteomes" id="UP000294309"/>
    </source>
</evidence>
<feature type="domain" description="ABC transporter" evidence="5">
    <location>
        <begin position="2"/>
        <end position="225"/>
    </location>
</feature>
<evidence type="ECO:0000256" key="4">
    <source>
        <dbReference type="ARBA" id="ARBA00022840"/>
    </source>
</evidence>
<dbReference type="Proteomes" id="UP000294309">
    <property type="component" value="Chromosome"/>
</dbReference>
<evidence type="ECO:0000256" key="1">
    <source>
        <dbReference type="ARBA" id="ARBA00005417"/>
    </source>
</evidence>
<reference evidence="6 7" key="1">
    <citation type="submission" date="2019-03" db="EMBL/GenBank/DDBJ databases">
        <title>Complete genome sequence of Spiroplasma gladiatoris TG-1 (DSM 22552).</title>
        <authorList>
            <person name="Lin Y.-C."/>
            <person name="Chou L."/>
            <person name="Kuo C.-H."/>
        </authorList>
    </citation>
    <scope>NUCLEOTIDE SEQUENCE [LARGE SCALE GENOMIC DNA]</scope>
    <source>
        <strain evidence="6 7">TG-1</strain>
    </source>
</reference>
<proteinExistence type="inferred from homology"/>
<sequence length="229" mass="26161">MILLKDINKFYGKKQVLKDINLTINNSEAVAFLGSNGSGKTTLVEIIAKLLKPTSGTVEHNNENNDKEKVRVGMQFQDGSWPPGTKILDLVTFYKNKSYLKSKEFLDLVDAFNLDKFIKKPIDSLSGGERQRANCFLSVINDPQILILDELITGLDLEMQIKLINFFKNYKKNNDLTLLIVSHIPEEVEDLCDRVVLLKDGEVFEDISIKEIQKKYGSLRKRLLEYYAI</sequence>
<organism evidence="6 7">
    <name type="scientific">Spiroplasma gladiatoris</name>
    <dbReference type="NCBI Taxonomy" id="2143"/>
    <lineage>
        <taxon>Bacteria</taxon>
        <taxon>Bacillati</taxon>
        <taxon>Mycoplasmatota</taxon>
        <taxon>Mollicutes</taxon>
        <taxon>Entomoplasmatales</taxon>
        <taxon>Spiroplasmataceae</taxon>
        <taxon>Spiroplasma</taxon>
    </lineage>
</organism>
<dbReference type="OrthoDB" id="388394at2"/>
<dbReference type="Gene3D" id="3.40.50.300">
    <property type="entry name" value="P-loop containing nucleotide triphosphate hydrolases"/>
    <property type="match status" value="1"/>
</dbReference>
<comment type="similarity">
    <text evidence="1">Belongs to the ABC transporter superfamily.</text>
</comment>
<dbReference type="EMBL" id="CP038013">
    <property type="protein sequence ID" value="QBQ07283.1"/>
    <property type="molecule type" value="Genomic_DNA"/>
</dbReference>
<accession>A0A4P7AHY6</accession>
<dbReference type="CDD" id="cd03230">
    <property type="entry name" value="ABC_DR_subfamily_A"/>
    <property type="match status" value="1"/>
</dbReference>
<keyword evidence="7" id="KW-1185">Reference proteome</keyword>
<dbReference type="Pfam" id="PF00005">
    <property type="entry name" value="ABC_tran"/>
    <property type="match status" value="1"/>
</dbReference>
<keyword evidence="3" id="KW-0547">Nucleotide-binding</keyword>
<evidence type="ECO:0000259" key="5">
    <source>
        <dbReference type="PROSITE" id="PS50893"/>
    </source>
</evidence>
<dbReference type="SUPFAM" id="SSF52540">
    <property type="entry name" value="P-loop containing nucleoside triphosphate hydrolases"/>
    <property type="match status" value="1"/>
</dbReference>
<dbReference type="GO" id="GO:0016887">
    <property type="term" value="F:ATP hydrolysis activity"/>
    <property type="evidence" value="ECO:0007669"/>
    <property type="project" value="InterPro"/>
</dbReference>
<protein>
    <submittedName>
        <fullName evidence="6">ABC transporter ATP-binding protein</fullName>
    </submittedName>
</protein>
<evidence type="ECO:0000313" key="6">
    <source>
        <dbReference type="EMBL" id="QBQ07283.1"/>
    </source>
</evidence>
<dbReference type="KEGG" id="sgq:SGLAD_v1c00820"/>
<name>A0A4P7AHY6_9MOLU</name>
<dbReference type="RefSeq" id="WP_134297085.1">
    <property type="nucleotide sequence ID" value="NZ_CP038013.1"/>
</dbReference>
<dbReference type="PROSITE" id="PS50893">
    <property type="entry name" value="ABC_TRANSPORTER_2"/>
    <property type="match status" value="1"/>
</dbReference>